<evidence type="ECO:0000313" key="1">
    <source>
        <dbReference type="EMBL" id="GME78929.1"/>
    </source>
</evidence>
<accession>A0ACB5T181</accession>
<protein>
    <submittedName>
        <fullName evidence="1">Unnamed protein product</fullName>
    </submittedName>
</protein>
<name>A0ACB5T181_AMBMO</name>
<keyword evidence="2" id="KW-1185">Reference proteome</keyword>
<dbReference type="Proteomes" id="UP001165064">
    <property type="component" value="Unassembled WGS sequence"/>
</dbReference>
<evidence type="ECO:0000313" key="2">
    <source>
        <dbReference type="Proteomes" id="UP001165064"/>
    </source>
</evidence>
<sequence length="375" mass="42376">MPRSGSENQGPIRIRTKSHPARPAGENNSDSSDSDTESEYDQNSQTNTNTNSNNIKDNNEKSPSSELPERHDEGHVKLSRQHRMVHFLTKVKHMDKVPLAPARTPGQIINSWIDSFVAPRNIVSTDDEDDDDGQAQEEYENQLRGGGFRDDRSSNDDGDESSVRRFNGVMLDTVDLRLPVSIAAMRRGRTEEDENEKKLVHPTLPDVSVKENQNDLNDYYRAILNSSHWSVQNLNVKPGDRDFLIWFLIDSYFPLFSACAGPLSNMTSVCSIVCCWKETKDGHFVKDEPWLYALNSVSVLLAIISNTSLLLNFRKKIRYDSSQFISITGWFFACLLLTGCIVGFHVDYMNKELYHSYKISSGFCPCSTSTTFNGP</sequence>
<comment type="caution">
    <text evidence="1">The sequence shown here is derived from an EMBL/GenBank/DDBJ whole genome shotgun (WGS) entry which is preliminary data.</text>
</comment>
<dbReference type="EMBL" id="BSXS01002377">
    <property type="protein sequence ID" value="GME78929.1"/>
    <property type="molecule type" value="Genomic_DNA"/>
</dbReference>
<proteinExistence type="predicted"/>
<gene>
    <name evidence="1" type="ORF">Amon02_000368000</name>
</gene>
<reference evidence="1" key="1">
    <citation type="submission" date="2023-04" db="EMBL/GenBank/DDBJ databases">
        <title>Ambrosiozyma monospora NBRC 10751.</title>
        <authorList>
            <person name="Ichikawa N."/>
            <person name="Sato H."/>
            <person name="Tonouchi N."/>
        </authorList>
    </citation>
    <scope>NUCLEOTIDE SEQUENCE</scope>
    <source>
        <strain evidence="1">NBRC 10751</strain>
    </source>
</reference>
<organism evidence="1 2">
    <name type="scientific">Ambrosiozyma monospora</name>
    <name type="common">Yeast</name>
    <name type="synonym">Endomycopsis monosporus</name>
    <dbReference type="NCBI Taxonomy" id="43982"/>
    <lineage>
        <taxon>Eukaryota</taxon>
        <taxon>Fungi</taxon>
        <taxon>Dikarya</taxon>
        <taxon>Ascomycota</taxon>
        <taxon>Saccharomycotina</taxon>
        <taxon>Pichiomycetes</taxon>
        <taxon>Pichiales</taxon>
        <taxon>Pichiaceae</taxon>
        <taxon>Ambrosiozyma</taxon>
    </lineage>
</organism>